<feature type="transmembrane region" description="Helical" evidence="1">
    <location>
        <begin position="61"/>
        <end position="83"/>
    </location>
</feature>
<feature type="transmembrane region" description="Helical" evidence="1">
    <location>
        <begin position="7"/>
        <end position="32"/>
    </location>
</feature>
<feature type="transmembrane region" description="Helical" evidence="1">
    <location>
        <begin position="131"/>
        <end position="151"/>
    </location>
</feature>
<sequence>MASSRRATVWVSLVGVVAVAVYAAVAALQIMVLNPLAAAPGRTLDQIRADMGEAGESLSPMSVLGILGIGVVVSVVVAIVAIVGRMPAAIAAMVFLGLVVLGTLGYFAASFGAGMGLADTYGIGGADYSPWARPLYAASLVALGALLVLAVREMRHRARRT</sequence>
<proteinExistence type="predicted"/>
<name>A0ABY4INF2_9MICO</name>
<accession>A0ABY4INF2</accession>
<organism evidence="2 3">
    <name type="scientific">Microbacterium galbinum</name>
    <dbReference type="NCBI Taxonomy" id="2851646"/>
    <lineage>
        <taxon>Bacteria</taxon>
        <taxon>Bacillati</taxon>
        <taxon>Actinomycetota</taxon>
        <taxon>Actinomycetes</taxon>
        <taxon>Micrococcales</taxon>
        <taxon>Microbacteriaceae</taxon>
        <taxon>Microbacterium</taxon>
    </lineage>
</organism>
<dbReference type="RefSeq" id="WP_247956985.1">
    <property type="nucleotide sequence ID" value="NZ_CP078077.1"/>
</dbReference>
<reference evidence="2 3" key="1">
    <citation type="submission" date="2021-06" db="EMBL/GenBank/DDBJ databases">
        <title>Genome-based taxonomic framework of Microbacterium strains isolated from marine environment, the description of four new species and reclassification of four preexisting species.</title>
        <authorList>
            <person name="Lee S.D."/>
            <person name="Kim S.-M."/>
            <person name="Byeon Y.-S."/>
            <person name="Yang H.L."/>
            <person name="Kim I.S."/>
        </authorList>
    </citation>
    <scope>NUCLEOTIDE SEQUENCE [LARGE SCALE GENOMIC DNA]</scope>
    <source>
        <strain evidence="2 3">SSW1-36</strain>
    </source>
</reference>
<keyword evidence="3" id="KW-1185">Reference proteome</keyword>
<keyword evidence="1" id="KW-0472">Membrane</keyword>
<dbReference type="EMBL" id="CP078077">
    <property type="protein sequence ID" value="UPL13780.1"/>
    <property type="molecule type" value="Genomic_DNA"/>
</dbReference>
<keyword evidence="1" id="KW-1133">Transmembrane helix</keyword>
<keyword evidence="1" id="KW-0812">Transmembrane</keyword>
<evidence type="ECO:0000256" key="1">
    <source>
        <dbReference type="SAM" id="Phobius"/>
    </source>
</evidence>
<evidence type="ECO:0000313" key="3">
    <source>
        <dbReference type="Proteomes" id="UP000831963"/>
    </source>
</evidence>
<gene>
    <name evidence="2" type="ORF">KV396_04520</name>
</gene>
<protein>
    <submittedName>
        <fullName evidence="2">Uncharacterized protein</fullName>
    </submittedName>
</protein>
<dbReference type="Proteomes" id="UP000831963">
    <property type="component" value="Chromosome"/>
</dbReference>
<evidence type="ECO:0000313" key="2">
    <source>
        <dbReference type="EMBL" id="UPL13780.1"/>
    </source>
</evidence>
<feature type="transmembrane region" description="Helical" evidence="1">
    <location>
        <begin position="90"/>
        <end position="111"/>
    </location>
</feature>